<dbReference type="InterPro" id="IPR014755">
    <property type="entry name" value="Cu-Rt/internalin_Ig-like"/>
</dbReference>
<organism evidence="9 10">
    <name type="scientific">Actinoplanes ianthinogenes</name>
    <dbReference type="NCBI Taxonomy" id="122358"/>
    <lineage>
        <taxon>Bacteria</taxon>
        <taxon>Bacillati</taxon>
        <taxon>Actinomycetota</taxon>
        <taxon>Actinomycetes</taxon>
        <taxon>Micromonosporales</taxon>
        <taxon>Micromonosporaceae</taxon>
        <taxon>Actinoplanes</taxon>
    </lineage>
</organism>
<evidence type="ECO:0000313" key="10">
    <source>
        <dbReference type="Proteomes" id="UP000676967"/>
    </source>
</evidence>
<feature type="transmembrane region" description="Helical" evidence="6">
    <location>
        <begin position="139"/>
        <end position="157"/>
    </location>
</feature>
<feature type="domain" description="CopC" evidence="8">
    <location>
        <begin position="26"/>
        <end position="121"/>
    </location>
</feature>
<keyword evidence="2" id="KW-0479">Metal-binding</keyword>
<evidence type="ECO:0000256" key="7">
    <source>
        <dbReference type="SAM" id="SignalP"/>
    </source>
</evidence>
<dbReference type="SUPFAM" id="SSF57997">
    <property type="entry name" value="Tropomyosin"/>
    <property type="match status" value="1"/>
</dbReference>
<feature type="transmembrane region" description="Helical" evidence="6">
    <location>
        <begin position="502"/>
        <end position="520"/>
    </location>
</feature>
<comment type="subcellular location">
    <subcellularLocation>
        <location evidence="1">Cell envelope</location>
    </subcellularLocation>
</comment>
<keyword evidence="6" id="KW-0812">Transmembrane</keyword>
<keyword evidence="6" id="KW-1133">Transmembrane helix</keyword>
<dbReference type="PANTHER" id="PTHR34820">
    <property type="entry name" value="INNER MEMBRANE PROTEIN YEBZ"/>
    <property type="match status" value="1"/>
</dbReference>
<feature type="region of interest" description="Disordered" evidence="5">
    <location>
        <begin position="311"/>
        <end position="339"/>
    </location>
</feature>
<feature type="chain" id="PRO_5045117917" description="CopC domain-containing protein" evidence="7">
    <location>
        <begin position="26"/>
        <end position="760"/>
    </location>
</feature>
<accession>A0ABN6CQY7</accession>
<dbReference type="InterPro" id="IPR007348">
    <property type="entry name" value="CopC_dom"/>
</dbReference>
<feature type="transmembrane region" description="Helical" evidence="6">
    <location>
        <begin position="178"/>
        <end position="195"/>
    </location>
</feature>
<proteinExistence type="predicted"/>
<dbReference type="EMBL" id="AP023356">
    <property type="protein sequence ID" value="BCJ47665.1"/>
    <property type="molecule type" value="Genomic_DNA"/>
</dbReference>
<dbReference type="InterPro" id="IPR014756">
    <property type="entry name" value="Ig_E-set"/>
</dbReference>
<feature type="signal peptide" evidence="7">
    <location>
        <begin position="1"/>
        <end position="25"/>
    </location>
</feature>
<dbReference type="InterPro" id="IPR032694">
    <property type="entry name" value="CopC/D"/>
</dbReference>
<evidence type="ECO:0000313" key="9">
    <source>
        <dbReference type="EMBL" id="BCJ47665.1"/>
    </source>
</evidence>
<feature type="transmembrane region" description="Helical" evidence="6">
    <location>
        <begin position="566"/>
        <end position="586"/>
    </location>
</feature>
<sequence>MWRRLGAVVASTILATLAFPAPASAHATLISTAPADGSHLDRGTAQIVFTLDEPVSVVRDSPQVIDRDGTRHPVAGTYLNAGRTVVTVRLVTALPDGSFLATARLLSPDTHVVSVSAAFTVGTAAGLLTAPADREQNPFLYALKLLVYTGAVLSAGVRWTTTRLWPHLRRHRRWQLTVRWGGALLAVGLTGRLAVEASQRSGGVTHLSAAAVRELVSSGFGLAALATLIGLVALAAPPERPWRLGRLSSSAAVRPWRLARLPLLAAVRPWRLGRRSSLAAVRRGSLARLPLLAAVRRRRLGWLSSLAAVRPWSPHRPPSSPALRPRDPGRRPAAVAERPASAAQLPAVVAERSAAVAEPRAVVAERSAAVAEPRAVVAERSAAVAEPRAVVAERSAAVAEPRAVVAERSAAVAEPRAVVAERSAAVAEPRAVVAERSAAVAEPRAVVAERSAAVAEPRAVVAERSAAVAEPRAVVAERSAAVAEPPVVVAGRPATVAGRLRWLGGWLASAATVAAVAYGGHGADRALFPLPLVVTLLHVYAVLAWLGGVVVIVVDRRRDVPLAAWHRYALVHAGLAVATGAGLAVLRVPAVDAVLTTSYGKILLVKVGLVALVLAAAAVAYRRLGRFVTAEVLLATVVLGATGVLSSVAPATASYDPPVHTTVDFGAGAVLDVSIPSTRRGPQQLIVEAPQNSPLTVDLSSRDANVARLPVRFGAPEDTGDGTRWTSRDLVVPVTGTWQVTVTFGTRAGPRVASFRYDVR</sequence>
<reference evidence="9 10" key="1">
    <citation type="submission" date="2020-08" db="EMBL/GenBank/DDBJ databases">
        <title>Whole genome shotgun sequence of Actinoplanes ianthinogenes NBRC 13996.</title>
        <authorList>
            <person name="Komaki H."/>
            <person name="Tamura T."/>
        </authorList>
    </citation>
    <scope>NUCLEOTIDE SEQUENCE [LARGE SCALE GENOMIC DNA]</scope>
    <source>
        <strain evidence="9 10">NBRC 13996</strain>
    </source>
</reference>
<evidence type="ECO:0000256" key="3">
    <source>
        <dbReference type="ARBA" id="ARBA00022729"/>
    </source>
</evidence>
<keyword evidence="4" id="KW-0186">Copper</keyword>
<keyword evidence="6" id="KW-0472">Membrane</keyword>
<dbReference type="PANTHER" id="PTHR34820:SF4">
    <property type="entry name" value="INNER MEMBRANE PROTEIN YEBZ"/>
    <property type="match status" value="1"/>
</dbReference>
<dbReference type="RefSeq" id="WP_212846765.1">
    <property type="nucleotide sequence ID" value="NZ_AP023356.1"/>
</dbReference>
<evidence type="ECO:0000256" key="6">
    <source>
        <dbReference type="SAM" id="Phobius"/>
    </source>
</evidence>
<keyword evidence="3 7" id="KW-0732">Signal</keyword>
<evidence type="ECO:0000256" key="4">
    <source>
        <dbReference type="ARBA" id="ARBA00023008"/>
    </source>
</evidence>
<protein>
    <recommendedName>
        <fullName evidence="8">CopC domain-containing protein</fullName>
    </recommendedName>
</protein>
<gene>
    <name evidence="9" type="ORF">Aiant_83220</name>
</gene>
<feature type="transmembrane region" description="Helical" evidence="6">
    <location>
        <begin position="598"/>
        <end position="620"/>
    </location>
</feature>
<evidence type="ECO:0000256" key="2">
    <source>
        <dbReference type="ARBA" id="ARBA00022723"/>
    </source>
</evidence>
<dbReference type="Gene3D" id="2.60.40.1220">
    <property type="match status" value="1"/>
</dbReference>
<dbReference type="Pfam" id="PF04234">
    <property type="entry name" value="CopC"/>
    <property type="match status" value="1"/>
</dbReference>
<evidence type="ECO:0000256" key="5">
    <source>
        <dbReference type="SAM" id="MobiDB-lite"/>
    </source>
</evidence>
<feature type="transmembrane region" description="Helical" evidence="6">
    <location>
        <begin position="215"/>
        <end position="236"/>
    </location>
</feature>
<evidence type="ECO:0000259" key="8">
    <source>
        <dbReference type="Pfam" id="PF04234"/>
    </source>
</evidence>
<feature type="transmembrane region" description="Helical" evidence="6">
    <location>
        <begin position="532"/>
        <end position="554"/>
    </location>
</feature>
<evidence type="ECO:0000256" key="1">
    <source>
        <dbReference type="ARBA" id="ARBA00004196"/>
    </source>
</evidence>
<name>A0ABN6CQY7_9ACTN</name>
<dbReference type="Proteomes" id="UP000676967">
    <property type="component" value="Chromosome"/>
</dbReference>
<dbReference type="SUPFAM" id="SSF81296">
    <property type="entry name" value="E set domains"/>
    <property type="match status" value="1"/>
</dbReference>
<keyword evidence="10" id="KW-1185">Reference proteome</keyword>